<sequence length="158" mass="17475">MIIRMMLIRPTPCFTLFTDCAACACVYMCLPCDVGEGTRPGGTPGVPMMVDSRVLSSKFSLRGYPSEGSANGMGILGQGYPEKQKVQCSGKSGCENQTCLVGRPRRACFICVVRSFMMNSESEDGRSLRFEWGLVGWALFMFECWIVKQVKRVIAPRC</sequence>
<evidence type="ECO:0000256" key="1">
    <source>
        <dbReference type="SAM" id="SignalP"/>
    </source>
</evidence>
<proteinExistence type="predicted"/>
<name>A0A8K0UD90_9AGAR</name>
<keyword evidence="3" id="KW-1185">Reference proteome</keyword>
<gene>
    <name evidence="2" type="ORF">BXZ70DRAFT_962590</name>
</gene>
<keyword evidence="1" id="KW-0732">Signal</keyword>
<dbReference type="AlphaFoldDB" id="A0A8K0UD90"/>
<organism evidence="2 3">
    <name type="scientific">Cristinia sonorae</name>
    <dbReference type="NCBI Taxonomy" id="1940300"/>
    <lineage>
        <taxon>Eukaryota</taxon>
        <taxon>Fungi</taxon>
        <taxon>Dikarya</taxon>
        <taxon>Basidiomycota</taxon>
        <taxon>Agaricomycotina</taxon>
        <taxon>Agaricomycetes</taxon>
        <taxon>Agaricomycetidae</taxon>
        <taxon>Agaricales</taxon>
        <taxon>Pleurotineae</taxon>
        <taxon>Stephanosporaceae</taxon>
        <taxon>Cristinia</taxon>
    </lineage>
</organism>
<feature type="signal peptide" evidence="1">
    <location>
        <begin position="1"/>
        <end position="15"/>
    </location>
</feature>
<dbReference type="Proteomes" id="UP000813824">
    <property type="component" value="Unassembled WGS sequence"/>
</dbReference>
<comment type="caution">
    <text evidence="2">The sequence shown here is derived from an EMBL/GenBank/DDBJ whole genome shotgun (WGS) entry which is preliminary data.</text>
</comment>
<evidence type="ECO:0008006" key="4">
    <source>
        <dbReference type="Google" id="ProtNLM"/>
    </source>
</evidence>
<evidence type="ECO:0000313" key="3">
    <source>
        <dbReference type="Proteomes" id="UP000813824"/>
    </source>
</evidence>
<accession>A0A8K0UD90</accession>
<protein>
    <recommendedName>
        <fullName evidence="4">Secreted protein</fullName>
    </recommendedName>
</protein>
<evidence type="ECO:0000313" key="2">
    <source>
        <dbReference type="EMBL" id="KAH8077505.1"/>
    </source>
</evidence>
<reference evidence="2" key="1">
    <citation type="journal article" date="2021" name="New Phytol.">
        <title>Evolutionary innovations through gain and loss of genes in the ectomycorrhizal Boletales.</title>
        <authorList>
            <person name="Wu G."/>
            <person name="Miyauchi S."/>
            <person name="Morin E."/>
            <person name="Kuo A."/>
            <person name="Drula E."/>
            <person name="Varga T."/>
            <person name="Kohler A."/>
            <person name="Feng B."/>
            <person name="Cao Y."/>
            <person name="Lipzen A."/>
            <person name="Daum C."/>
            <person name="Hundley H."/>
            <person name="Pangilinan J."/>
            <person name="Johnson J."/>
            <person name="Barry K."/>
            <person name="LaButti K."/>
            <person name="Ng V."/>
            <person name="Ahrendt S."/>
            <person name="Min B."/>
            <person name="Choi I.G."/>
            <person name="Park H."/>
            <person name="Plett J.M."/>
            <person name="Magnuson J."/>
            <person name="Spatafora J.W."/>
            <person name="Nagy L.G."/>
            <person name="Henrissat B."/>
            <person name="Grigoriev I.V."/>
            <person name="Yang Z.L."/>
            <person name="Xu J."/>
            <person name="Martin F.M."/>
        </authorList>
    </citation>
    <scope>NUCLEOTIDE SEQUENCE</scope>
    <source>
        <strain evidence="2">KKN 215</strain>
    </source>
</reference>
<feature type="chain" id="PRO_5035438787" description="Secreted protein" evidence="1">
    <location>
        <begin position="16"/>
        <end position="158"/>
    </location>
</feature>
<dbReference type="EMBL" id="JAEVFJ010000063">
    <property type="protein sequence ID" value="KAH8077505.1"/>
    <property type="molecule type" value="Genomic_DNA"/>
</dbReference>